<feature type="compositionally biased region" description="Basic residues" evidence="1">
    <location>
        <begin position="69"/>
        <end position="80"/>
    </location>
</feature>
<dbReference type="HOGENOM" id="CLU_1886083_0_0_1"/>
<evidence type="ECO:0000313" key="2">
    <source>
        <dbReference type="EMBL" id="KIK05826.1"/>
    </source>
</evidence>
<accession>A0A0C9XL97</accession>
<organism evidence="2 3">
    <name type="scientific">Laccaria amethystina LaAM-08-1</name>
    <dbReference type="NCBI Taxonomy" id="1095629"/>
    <lineage>
        <taxon>Eukaryota</taxon>
        <taxon>Fungi</taxon>
        <taxon>Dikarya</taxon>
        <taxon>Basidiomycota</taxon>
        <taxon>Agaricomycotina</taxon>
        <taxon>Agaricomycetes</taxon>
        <taxon>Agaricomycetidae</taxon>
        <taxon>Agaricales</taxon>
        <taxon>Agaricineae</taxon>
        <taxon>Hydnangiaceae</taxon>
        <taxon>Laccaria</taxon>
    </lineage>
</organism>
<evidence type="ECO:0000256" key="1">
    <source>
        <dbReference type="SAM" id="MobiDB-lite"/>
    </source>
</evidence>
<keyword evidence="3" id="KW-1185">Reference proteome</keyword>
<dbReference type="Proteomes" id="UP000054477">
    <property type="component" value="Unassembled WGS sequence"/>
</dbReference>
<protein>
    <submittedName>
        <fullName evidence="2">Uncharacterized protein</fullName>
    </submittedName>
</protein>
<evidence type="ECO:0000313" key="3">
    <source>
        <dbReference type="Proteomes" id="UP000054477"/>
    </source>
</evidence>
<feature type="compositionally biased region" description="Low complexity" evidence="1">
    <location>
        <begin position="81"/>
        <end position="91"/>
    </location>
</feature>
<proteinExistence type="predicted"/>
<name>A0A0C9XL97_9AGAR</name>
<dbReference type="AlphaFoldDB" id="A0A0C9XL97"/>
<gene>
    <name evidence="2" type="ORF">K443DRAFT_3598</name>
</gene>
<reference evidence="2 3" key="1">
    <citation type="submission" date="2014-04" db="EMBL/GenBank/DDBJ databases">
        <authorList>
            <consortium name="DOE Joint Genome Institute"/>
            <person name="Kuo A."/>
            <person name="Kohler A."/>
            <person name="Nagy L.G."/>
            <person name="Floudas D."/>
            <person name="Copeland A."/>
            <person name="Barry K.W."/>
            <person name="Cichocki N."/>
            <person name="Veneault-Fourrey C."/>
            <person name="LaButti K."/>
            <person name="Lindquist E.A."/>
            <person name="Lipzen A."/>
            <person name="Lundell T."/>
            <person name="Morin E."/>
            <person name="Murat C."/>
            <person name="Sun H."/>
            <person name="Tunlid A."/>
            <person name="Henrissat B."/>
            <person name="Grigoriev I.V."/>
            <person name="Hibbett D.S."/>
            <person name="Martin F."/>
            <person name="Nordberg H.P."/>
            <person name="Cantor M.N."/>
            <person name="Hua S.X."/>
        </authorList>
    </citation>
    <scope>NUCLEOTIDE SEQUENCE [LARGE SCALE GENOMIC DNA]</scope>
    <source>
        <strain evidence="2 3">LaAM-08-1</strain>
    </source>
</reference>
<dbReference type="EMBL" id="KN838557">
    <property type="protein sequence ID" value="KIK05826.1"/>
    <property type="molecule type" value="Genomic_DNA"/>
</dbReference>
<sequence>MSASHASFQPTTNGNSTPQHLWLLPPSLSMALRLLLANANCCSTASSGTEANDAQLDRFSVIEDESRWSRRMGRGSRRRSVSTSRQRGQGSHKSSSGKDERGSKLEVALQSTSSTFAVQIVLFLGKAPRPTPSEE</sequence>
<feature type="region of interest" description="Disordered" evidence="1">
    <location>
        <begin position="65"/>
        <end position="107"/>
    </location>
</feature>
<reference evidence="3" key="2">
    <citation type="submission" date="2015-01" db="EMBL/GenBank/DDBJ databases">
        <title>Evolutionary Origins and Diversification of the Mycorrhizal Mutualists.</title>
        <authorList>
            <consortium name="DOE Joint Genome Institute"/>
            <consortium name="Mycorrhizal Genomics Consortium"/>
            <person name="Kohler A."/>
            <person name="Kuo A."/>
            <person name="Nagy L.G."/>
            <person name="Floudas D."/>
            <person name="Copeland A."/>
            <person name="Barry K.W."/>
            <person name="Cichocki N."/>
            <person name="Veneault-Fourrey C."/>
            <person name="LaButti K."/>
            <person name="Lindquist E.A."/>
            <person name="Lipzen A."/>
            <person name="Lundell T."/>
            <person name="Morin E."/>
            <person name="Murat C."/>
            <person name="Riley R."/>
            <person name="Ohm R."/>
            <person name="Sun H."/>
            <person name="Tunlid A."/>
            <person name="Henrissat B."/>
            <person name="Grigoriev I.V."/>
            <person name="Hibbett D.S."/>
            <person name="Martin F."/>
        </authorList>
    </citation>
    <scope>NUCLEOTIDE SEQUENCE [LARGE SCALE GENOMIC DNA]</scope>
    <source>
        <strain evidence="3">LaAM-08-1</strain>
    </source>
</reference>